<feature type="region of interest" description="Disordered" evidence="1">
    <location>
        <begin position="270"/>
        <end position="345"/>
    </location>
</feature>
<name>A0AAV4CVI6_9GAST</name>
<evidence type="ECO:0000313" key="3">
    <source>
        <dbReference type="Proteomes" id="UP000735302"/>
    </source>
</evidence>
<feature type="region of interest" description="Disordered" evidence="1">
    <location>
        <begin position="198"/>
        <end position="247"/>
    </location>
</feature>
<dbReference type="AlphaFoldDB" id="A0AAV4CVI6"/>
<reference evidence="2 3" key="1">
    <citation type="journal article" date="2021" name="Elife">
        <title>Chloroplast acquisition without the gene transfer in kleptoplastic sea slugs, Plakobranchus ocellatus.</title>
        <authorList>
            <person name="Maeda T."/>
            <person name="Takahashi S."/>
            <person name="Yoshida T."/>
            <person name="Shimamura S."/>
            <person name="Takaki Y."/>
            <person name="Nagai Y."/>
            <person name="Toyoda A."/>
            <person name="Suzuki Y."/>
            <person name="Arimoto A."/>
            <person name="Ishii H."/>
            <person name="Satoh N."/>
            <person name="Nishiyama T."/>
            <person name="Hasebe M."/>
            <person name="Maruyama T."/>
            <person name="Minagawa J."/>
            <person name="Obokata J."/>
            <person name="Shigenobu S."/>
        </authorList>
    </citation>
    <scope>NUCLEOTIDE SEQUENCE [LARGE SCALE GENOMIC DNA]</scope>
</reference>
<gene>
    <name evidence="2" type="ORF">PoB_006242600</name>
</gene>
<keyword evidence="3" id="KW-1185">Reference proteome</keyword>
<feature type="compositionally biased region" description="Acidic residues" evidence="1">
    <location>
        <begin position="298"/>
        <end position="310"/>
    </location>
</feature>
<organism evidence="2 3">
    <name type="scientific">Plakobranchus ocellatus</name>
    <dbReference type="NCBI Taxonomy" id="259542"/>
    <lineage>
        <taxon>Eukaryota</taxon>
        <taxon>Metazoa</taxon>
        <taxon>Spiralia</taxon>
        <taxon>Lophotrochozoa</taxon>
        <taxon>Mollusca</taxon>
        <taxon>Gastropoda</taxon>
        <taxon>Heterobranchia</taxon>
        <taxon>Euthyneura</taxon>
        <taxon>Panpulmonata</taxon>
        <taxon>Sacoglossa</taxon>
        <taxon>Placobranchoidea</taxon>
        <taxon>Plakobranchidae</taxon>
        <taxon>Plakobranchus</taxon>
    </lineage>
</organism>
<dbReference type="EMBL" id="BLXT01007028">
    <property type="protein sequence ID" value="GFO35921.1"/>
    <property type="molecule type" value="Genomic_DNA"/>
</dbReference>
<sequence length="356" mass="39132">MAEAVQGKEHVEQILEIMLNLGNRHLSEILEAGLLSNMVLCFGRRELCRRLHPTVLSLLAAVSGNDRARRILLEDNGRAYTLILEIAVSASDFPLLQTCISILSKMGTKVVPESLLRTNCVLLVAYIDKLLKTGPDGLVLHGLMQLQDYLKVEFLAKAFREHHCQRVVEILAAAPYKSSVRYMAGQVLQILTGVRSRRTSVKDEPPASDIAEASRGDSGGSFQQIKNDSSDEEDKEDGEGSSLLPGQVLEDKSLMAVAERLVTSALADATNQRLESSEDVNKDNSNVVDLTEERFSDETENTDEESDVDVDVGVQVNIIDATDDENSSLDANNNGNDDSDDDFEIISVNDHDYVNI</sequence>
<comment type="caution">
    <text evidence="2">The sequence shown here is derived from an EMBL/GenBank/DDBJ whole genome shotgun (WGS) entry which is preliminary data.</text>
</comment>
<evidence type="ECO:0000256" key="1">
    <source>
        <dbReference type="SAM" id="MobiDB-lite"/>
    </source>
</evidence>
<accession>A0AAV4CVI6</accession>
<evidence type="ECO:0000313" key="2">
    <source>
        <dbReference type="EMBL" id="GFO35921.1"/>
    </source>
</evidence>
<dbReference type="Proteomes" id="UP000735302">
    <property type="component" value="Unassembled WGS sequence"/>
</dbReference>
<proteinExistence type="predicted"/>
<feature type="compositionally biased region" description="Low complexity" evidence="1">
    <location>
        <begin position="311"/>
        <end position="320"/>
    </location>
</feature>
<protein>
    <submittedName>
        <fullName evidence="2">Uncharacterized protein</fullName>
    </submittedName>
</protein>
<feature type="compositionally biased region" description="Acidic residues" evidence="1">
    <location>
        <begin position="230"/>
        <end position="239"/>
    </location>
</feature>